<evidence type="ECO:0000256" key="1">
    <source>
        <dbReference type="SAM" id="MobiDB-lite"/>
    </source>
</evidence>
<dbReference type="AlphaFoldDB" id="A0A6A5W0V0"/>
<feature type="compositionally biased region" description="Low complexity" evidence="1">
    <location>
        <begin position="152"/>
        <end position="162"/>
    </location>
</feature>
<protein>
    <submittedName>
        <fullName evidence="2">Uncharacterized protein</fullName>
    </submittedName>
</protein>
<dbReference type="PANTHER" id="PTHR40640">
    <property type="entry name" value="ANCHORED GLYCOPROTEIN, PUTATIVE (AFU_ORTHOLOGUE AFUA_8G04860)-RELATED"/>
    <property type="match status" value="1"/>
</dbReference>
<evidence type="ECO:0000313" key="2">
    <source>
        <dbReference type="EMBL" id="KAF1979007.1"/>
    </source>
</evidence>
<name>A0A6A5W0V0_9PLEO</name>
<gene>
    <name evidence="2" type="ORF">BU23DRAFT_549698</name>
</gene>
<evidence type="ECO:0000313" key="3">
    <source>
        <dbReference type="Proteomes" id="UP000800036"/>
    </source>
</evidence>
<dbReference type="EMBL" id="ML976659">
    <property type="protein sequence ID" value="KAF1979007.1"/>
    <property type="molecule type" value="Genomic_DNA"/>
</dbReference>
<feature type="region of interest" description="Disordered" evidence="1">
    <location>
        <begin position="152"/>
        <end position="209"/>
    </location>
</feature>
<dbReference type="Proteomes" id="UP000800036">
    <property type="component" value="Unassembled WGS sequence"/>
</dbReference>
<dbReference type="PANTHER" id="PTHR40640:SF1">
    <property type="entry name" value="ANCHORED GLYCOPROTEIN, PUTATIVE (AFU_ORTHOLOGUE AFUA_8G04860)-RELATED"/>
    <property type="match status" value="1"/>
</dbReference>
<organism evidence="2 3">
    <name type="scientific">Bimuria novae-zelandiae CBS 107.79</name>
    <dbReference type="NCBI Taxonomy" id="1447943"/>
    <lineage>
        <taxon>Eukaryota</taxon>
        <taxon>Fungi</taxon>
        <taxon>Dikarya</taxon>
        <taxon>Ascomycota</taxon>
        <taxon>Pezizomycotina</taxon>
        <taxon>Dothideomycetes</taxon>
        <taxon>Pleosporomycetidae</taxon>
        <taxon>Pleosporales</taxon>
        <taxon>Massarineae</taxon>
        <taxon>Didymosphaeriaceae</taxon>
        <taxon>Bimuria</taxon>
    </lineage>
</organism>
<feature type="compositionally biased region" description="Low complexity" evidence="1">
    <location>
        <begin position="180"/>
        <end position="202"/>
    </location>
</feature>
<proteinExistence type="predicted"/>
<reference evidence="2" key="1">
    <citation type="journal article" date="2020" name="Stud. Mycol.">
        <title>101 Dothideomycetes genomes: a test case for predicting lifestyles and emergence of pathogens.</title>
        <authorList>
            <person name="Haridas S."/>
            <person name="Albert R."/>
            <person name="Binder M."/>
            <person name="Bloem J."/>
            <person name="Labutti K."/>
            <person name="Salamov A."/>
            <person name="Andreopoulos B."/>
            <person name="Baker S."/>
            <person name="Barry K."/>
            <person name="Bills G."/>
            <person name="Bluhm B."/>
            <person name="Cannon C."/>
            <person name="Castanera R."/>
            <person name="Culley D."/>
            <person name="Daum C."/>
            <person name="Ezra D."/>
            <person name="Gonzalez J."/>
            <person name="Henrissat B."/>
            <person name="Kuo A."/>
            <person name="Liang C."/>
            <person name="Lipzen A."/>
            <person name="Lutzoni F."/>
            <person name="Magnuson J."/>
            <person name="Mondo S."/>
            <person name="Nolan M."/>
            <person name="Ohm R."/>
            <person name="Pangilinan J."/>
            <person name="Park H.-J."/>
            <person name="Ramirez L."/>
            <person name="Alfaro M."/>
            <person name="Sun H."/>
            <person name="Tritt A."/>
            <person name="Yoshinaga Y."/>
            <person name="Zwiers L.-H."/>
            <person name="Turgeon B."/>
            <person name="Goodwin S."/>
            <person name="Spatafora J."/>
            <person name="Crous P."/>
            <person name="Grigoriev I."/>
        </authorList>
    </citation>
    <scope>NUCLEOTIDE SEQUENCE</scope>
    <source>
        <strain evidence="2">CBS 107.79</strain>
    </source>
</reference>
<feature type="compositionally biased region" description="Polar residues" evidence="1">
    <location>
        <begin position="166"/>
        <end position="179"/>
    </location>
</feature>
<accession>A0A6A5W0V0</accession>
<dbReference type="OrthoDB" id="4991875at2759"/>
<sequence>MRSFTIASLATAASAATQIPFFIPGMAPGNDIVQPVASIVKADPSTTIMALACPTGTSDNSECPWGELDMTVSVIAKTEYAVSVPLAQVGFDCTSKKDMTCTAMIAAEFTDAGMTGFTQGGDGTVTGTTVYSSGEVFFQTASVTAGQEKLSAAAGAGESGPAKTTGAESATAKETSAVESTLKTTGSAAAATGATPSESGASPTAAKPIGASSAAPAEATGAAARFGVEGVALLALAGAAAMHAL</sequence>
<keyword evidence="3" id="KW-1185">Reference proteome</keyword>